<dbReference type="InterPro" id="IPR000070">
    <property type="entry name" value="Pectinesterase_cat"/>
</dbReference>
<comment type="caution">
    <text evidence="10">The sequence shown here is derived from an EMBL/GenBank/DDBJ whole genome shotgun (WGS) entry which is preliminary data.</text>
</comment>
<dbReference type="GO" id="GO:0045490">
    <property type="term" value="P:pectin catabolic process"/>
    <property type="evidence" value="ECO:0007669"/>
    <property type="project" value="UniProtKB-UniPathway"/>
</dbReference>
<dbReference type="Pfam" id="PF01095">
    <property type="entry name" value="Pectinesterase"/>
    <property type="match status" value="2"/>
</dbReference>
<dbReference type="AlphaFoldDB" id="A0A6A2XGV4"/>
<evidence type="ECO:0000256" key="5">
    <source>
        <dbReference type="ARBA" id="ARBA00023085"/>
    </source>
</evidence>
<feature type="domain" description="Pectinesterase catalytic" evidence="8">
    <location>
        <begin position="241"/>
        <end position="315"/>
    </location>
</feature>
<dbReference type="SUPFAM" id="SSF51126">
    <property type="entry name" value="Pectin lyase-like"/>
    <property type="match status" value="1"/>
</dbReference>
<keyword evidence="7" id="KW-0732">Signal</keyword>
<evidence type="ECO:0000259" key="8">
    <source>
        <dbReference type="Pfam" id="PF01095"/>
    </source>
</evidence>
<dbReference type="Pfam" id="PF07727">
    <property type="entry name" value="RVT_2"/>
    <property type="match status" value="2"/>
</dbReference>
<keyword evidence="11" id="KW-1185">Reference proteome</keyword>
<dbReference type="InterPro" id="IPR043502">
    <property type="entry name" value="DNA/RNA_pol_sf"/>
</dbReference>
<dbReference type="UniPathway" id="UPA00545">
    <property type="reaction ID" value="UER00823"/>
</dbReference>
<dbReference type="GO" id="GO:0030599">
    <property type="term" value="F:pectinesterase activity"/>
    <property type="evidence" value="ECO:0007669"/>
    <property type="project" value="UniProtKB-EC"/>
</dbReference>
<comment type="pathway">
    <text evidence="1">Glycan metabolism; pectin degradation; 2-dehydro-3-deoxy-D-gluconate from pectin: step 1/5.</text>
</comment>
<dbReference type="Proteomes" id="UP000436088">
    <property type="component" value="Unassembled WGS sequence"/>
</dbReference>
<evidence type="ECO:0000313" key="11">
    <source>
        <dbReference type="Proteomes" id="UP000436088"/>
    </source>
</evidence>
<sequence length="672" mass="76468">MSKFLRLVHFFILILVLNSGQALCHTKGIKLRSHRGKHHKQSNTTGVCLSEQPFMQWVKFVGSLKHLIFRTAKNKFFPSYKITVDKNPAAGDFTKIQDAIDSLPFINLVRVVIKVHAGVYSEKVNIPALKSFITIQGAGADKTIVQWGDTAQTPGPNGQPLGTYGSATFAVNSPYFIAKNITFKNTAPVPPPGAVGKQAVAFRISADTATFFGCRFLGAQDTLYDHFGRHYYKERYIDGSGFHLWQCSLPFECKVSGSGGLYLGRAWGPFSRVDFAYTYMDNIILPKGWYNWGDPNREMTVFYGQYNCTGPGASFPAGFRRPGNLRMRKPNHLFHLVSLMGYRLCDPTARKVIINMDVIFIEDKLQRKEDDYSAEKSETTQIHVENEVEQGDSSETEPTHDEQEPESSEATTTRQLDRVKRRPNWHSDYVIEGNIAYCLLTEDFRLTTVRVVLAMCATLNLHLEQLDVKTIFIHGNLEEDIYMLQAEGFEEKKKKNLVCRLNADPCAYFKRFGDNDFIILLLYVDDMLVAEPNKDHIEELKAQLAREFEMKDLVSANNILGMQIHRDRSNRKIWLSQKNYLKKILSRLNMQDLRSLMFAMICTRPDIAQAVGVVSRYMVNPGKEHWNIVKRTLRYIKGTSNVALCYGGSNLLINGYVNSDYARDLDKRKSTT</sequence>
<dbReference type="InterPro" id="IPR012334">
    <property type="entry name" value="Pectin_lyas_fold"/>
</dbReference>
<proteinExistence type="inferred from homology"/>
<dbReference type="EMBL" id="VEPZ02001406">
    <property type="protein sequence ID" value="KAE8675023.1"/>
    <property type="molecule type" value="Genomic_DNA"/>
</dbReference>
<evidence type="ECO:0000256" key="4">
    <source>
        <dbReference type="ARBA" id="ARBA00022801"/>
    </source>
</evidence>
<feature type="chain" id="PRO_5025588590" description="pectinesterase" evidence="7">
    <location>
        <begin position="23"/>
        <end position="672"/>
    </location>
</feature>
<evidence type="ECO:0000256" key="6">
    <source>
        <dbReference type="SAM" id="MobiDB-lite"/>
    </source>
</evidence>
<dbReference type="PANTHER" id="PTHR31321">
    <property type="entry name" value="ACYL-COA THIOESTER HYDROLASE YBHC-RELATED"/>
    <property type="match status" value="1"/>
</dbReference>
<dbReference type="InterPro" id="IPR011050">
    <property type="entry name" value="Pectin_lyase_fold/virulence"/>
</dbReference>
<evidence type="ECO:0000259" key="9">
    <source>
        <dbReference type="Pfam" id="PF07727"/>
    </source>
</evidence>
<evidence type="ECO:0000313" key="10">
    <source>
        <dbReference type="EMBL" id="KAE8675023.1"/>
    </source>
</evidence>
<dbReference type="InterPro" id="IPR013103">
    <property type="entry name" value="RVT_2"/>
</dbReference>
<name>A0A6A2XGV4_HIBSY</name>
<keyword evidence="5" id="KW-0063">Aspartyl esterase</keyword>
<evidence type="ECO:0000256" key="2">
    <source>
        <dbReference type="ARBA" id="ARBA00008891"/>
    </source>
</evidence>
<comment type="similarity">
    <text evidence="2">Belongs to the pectinesterase family.</text>
</comment>
<keyword evidence="4" id="KW-0378">Hydrolase</keyword>
<evidence type="ECO:0000256" key="3">
    <source>
        <dbReference type="ARBA" id="ARBA00013229"/>
    </source>
</evidence>
<dbReference type="SUPFAM" id="SSF56672">
    <property type="entry name" value="DNA/RNA polymerases"/>
    <property type="match status" value="1"/>
</dbReference>
<reference evidence="10" key="1">
    <citation type="submission" date="2019-09" db="EMBL/GenBank/DDBJ databases">
        <title>Draft genome information of white flower Hibiscus syriacus.</title>
        <authorList>
            <person name="Kim Y.-M."/>
        </authorList>
    </citation>
    <scope>NUCLEOTIDE SEQUENCE [LARGE SCALE GENOMIC DNA]</scope>
    <source>
        <strain evidence="10">YM2019G1</strain>
    </source>
</reference>
<dbReference type="GO" id="GO:0042545">
    <property type="term" value="P:cell wall modification"/>
    <property type="evidence" value="ECO:0007669"/>
    <property type="project" value="InterPro"/>
</dbReference>
<dbReference type="EC" id="3.1.1.11" evidence="3"/>
<feature type="signal peptide" evidence="7">
    <location>
        <begin position="1"/>
        <end position="22"/>
    </location>
</feature>
<dbReference type="Gene3D" id="2.160.20.10">
    <property type="entry name" value="Single-stranded right-handed beta-helix, Pectin lyase-like"/>
    <property type="match status" value="2"/>
</dbReference>
<feature type="domain" description="Reverse transcriptase Ty1/copia-type" evidence="9">
    <location>
        <begin position="508"/>
        <end position="597"/>
    </location>
</feature>
<evidence type="ECO:0000256" key="7">
    <source>
        <dbReference type="SAM" id="SignalP"/>
    </source>
</evidence>
<evidence type="ECO:0000256" key="1">
    <source>
        <dbReference type="ARBA" id="ARBA00005184"/>
    </source>
</evidence>
<protein>
    <recommendedName>
        <fullName evidence="3">pectinesterase</fullName>
        <ecNumber evidence="3">3.1.1.11</ecNumber>
    </recommendedName>
</protein>
<accession>A0A6A2XGV4</accession>
<feature type="domain" description="Reverse transcriptase Ty1/copia-type" evidence="9">
    <location>
        <begin position="445"/>
        <end position="502"/>
    </location>
</feature>
<feature type="region of interest" description="Disordered" evidence="6">
    <location>
        <begin position="371"/>
        <end position="418"/>
    </location>
</feature>
<feature type="domain" description="Pectinesterase catalytic" evidence="8">
    <location>
        <begin position="89"/>
        <end position="239"/>
    </location>
</feature>
<organism evidence="10 11">
    <name type="scientific">Hibiscus syriacus</name>
    <name type="common">Rose of Sharon</name>
    <dbReference type="NCBI Taxonomy" id="106335"/>
    <lineage>
        <taxon>Eukaryota</taxon>
        <taxon>Viridiplantae</taxon>
        <taxon>Streptophyta</taxon>
        <taxon>Embryophyta</taxon>
        <taxon>Tracheophyta</taxon>
        <taxon>Spermatophyta</taxon>
        <taxon>Magnoliopsida</taxon>
        <taxon>eudicotyledons</taxon>
        <taxon>Gunneridae</taxon>
        <taxon>Pentapetalae</taxon>
        <taxon>rosids</taxon>
        <taxon>malvids</taxon>
        <taxon>Malvales</taxon>
        <taxon>Malvaceae</taxon>
        <taxon>Malvoideae</taxon>
        <taxon>Hibiscus</taxon>
    </lineage>
</organism>
<gene>
    <name evidence="10" type="ORF">F3Y22_tig00111701pilonHSYRG00009</name>
</gene>
<dbReference type="PANTHER" id="PTHR31321:SF57">
    <property type="entry name" value="PECTINESTERASE 53-RELATED"/>
    <property type="match status" value="1"/>
</dbReference>